<dbReference type="KEGG" id="vg:55620303"/>
<dbReference type="Proteomes" id="UP000319711">
    <property type="component" value="Segment"/>
</dbReference>
<dbReference type="InterPro" id="IPR054447">
    <property type="entry name" value="Gp29-like"/>
</dbReference>
<proteinExistence type="predicted"/>
<dbReference type="Pfam" id="PF22756">
    <property type="entry name" value="E217_gp29"/>
    <property type="match status" value="1"/>
</dbReference>
<evidence type="ECO:0000313" key="2">
    <source>
        <dbReference type="Proteomes" id="UP000319711"/>
    </source>
</evidence>
<reference evidence="1 2" key="1">
    <citation type="submission" date="2019-06" db="EMBL/GenBank/DDBJ databases">
        <authorList>
            <person name="Fakulujo A."/>
            <person name="Fiaz D."/>
            <person name="Garg S."/>
            <person name="Gordon G."/>
            <person name="Haider Z."/>
            <person name="Hale A."/>
            <person name="Hodges K."/>
            <person name="Jacob L."/>
            <person name="Kandil F."/>
            <person name="Kincaid V."/>
            <person name="Melchor-Guerra M."/>
            <person name="Morrelli A."/>
            <person name="Morris R."/>
            <person name="Nawaz M."/>
            <person name="Nguyen N."/>
            <person name="Omair A."/>
            <person name="Pray J."/>
            <person name="Saleem H."/>
            <person name="Saravane K."/>
            <person name="Sharma A."/>
            <person name="Singh A."/>
            <person name="Walston M."/>
            <person name="Zaman H."/>
            <person name="Puthuveetil N."/>
            <person name="Do L."/>
            <person name="Islam N."/>
            <person name="Johnson A."/>
        </authorList>
    </citation>
    <scope>NUCLEOTIDE SEQUENCE [LARGE SCALE GENOMIC DNA]</scope>
</reference>
<dbReference type="RefSeq" id="YP_009849871.1">
    <property type="nucleotide sequence ID" value="NC_048796.1"/>
</dbReference>
<gene>
    <name evidence="1" type="primary">38</name>
    <name evidence="1" type="ORF">KYLE_39</name>
</gene>
<sequence>MKDVDLIDAIATRCEEGLAALGYNTRNFPLLQSYQPRQQGVPTGNSVYVEKLYSHVYGSPSLGLKYDSNKDVFIEKEGQIYNTTFQISVLLPQIPGNTDIPTAADVAEHLQRWISSRASLRIFRSKGLSIYRILDVKNRKFQDDQEQHEAFPSFDVTFNHINSLESEIGAVKRVVGRIIGV</sequence>
<dbReference type="EMBL" id="MN038177">
    <property type="protein sequence ID" value="QDH49587.1"/>
    <property type="molecule type" value="Genomic_DNA"/>
</dbReference>
<name>A0A514A8J7_9CAUD</name>
<dbReference type="GeneID" id="55620303"/>
<accession>A0A514A8J7</accession>
<organism evidence="1 2">
    <name type="scientific">Pantoea phage Kyle</name>
    <dbReference type="NCBI Taxonomy" id="2589665"/>
    <lineage>
        <taxon>Viruses</taxon>
        <taxon>Duplodnaviria</taxon>
        <taxon>Heunggongvirae</taxon>
        <taxon>Uroviricota</taxon>
        <taxon>Caudoviricetes</taxon>
        <taxon>Lindbergviridae</taxon>
        <taxon>Kylevirus</taxon>
        <taxon>Kylevirus kyle</taxon>
    </lineage>
</organism>
<dbReference type="NCBIfam" id="NF047498">
    <property type="entry name" value="LIC_12616_fam"/>
    <property type="match status" value="1"/>
</dbReference>
<evidence type="ECO:0000313" key="1">
    <source>
        <dbReference type="EMBL" id="QDH49587.1"/>
    </source>
</evidence>
<protein>
    <submittedName>
        <fullName evidence="1">Uncharacterized protein</fullName>
    </submittedName>
</protein>
<keyword evidence="2" id="KW-1185">Reference proteome</keyword>